<evidence type="ECO:0000313" key="2">
    <source>
        <dbReference type="Proteomes" id="UP000248889"/>
    </source>
</evidence>
<dbReference type="RefSeq" id="WP_111501608.1">
    <property type="nucleotide sequence ID" value="NZ_QKYN01000061.1"/>
</dbReference>
<evidence type="ECO:0008006" key="3">
    <source>
        <dbReference type="Google" id="ProtNLM"/>
    </source>
</evidence>
<organism evidence="1 2">
    <name type="scientific">Streptacidiphilus pinicola</name>
    <dbReference type="NCBI Taxonomy" id="2219663"/>
    <lineage>
        <taxon>Bacteria</taxon>
        <taxon>Bacillati</taxon>
        <taxon>Actinomycetota</taxon>
        <taxon>Actinomycetes</taxon>
        <taxon>Kitasatosporales</taxon>
        <taxon>Streptomycetaceae</taxon>
        <taxon>Streptacidiphilus</taxon>
    </lineage>
</organism>
<dbReference type="Proteomes" id="UP000248889">
    <property type="component" value="Unassembled WGS sequence"/>
</dbReference>
<gene>
    <name evidence="1" type="ORF">DN069_15670</name>
</gene>
<dbReference type="OrthoDB" id="3542505at2"/>
<comment type="caution">
    <text evidence="1">The sequence shown here is derived from an EMBL/GenBank/DDBJ whole genome shotgun (WGS) entry which is preliminary data.</text>
</comment>
<protein>
    <recommendedName>
        <fullName evidence="3">Caspase family protein</fullName>
    </recommendedName>
</protein>
<sequence>MASRALVIGPSEYAESSGIPGHPTILASAEMYGKVLADDGMWGPERCRVLSAKEVRTVGGVMDALHEEAAATEEADILLVVYVGHGRYWSDIPGSQVHFSVGSSYKDKPWTWLSSWYLYRAMRQARAGLKVLIADCCYSNMLPTLGGDEDGKVLPGVLGRREKGSCVFTAVKDVEAADAEGCASLPDALRECTPFSGHLLHVLRDGTTDPKDRLTIGLLREAVKLKMTEHDHNRPGMLLNDASENIPLFTNRKHRLHRDRSRVPSDVEDWIKHLMLDQDYLLDELFRNEEMVGDVVGRLSRRKDEASQRLAGHLDEQADQRFKKPNTFARYWNRVEQARRA</sequence>
<name>A0A2X0J312_9ACTN</name>
<evidence type="ECO:0000313" key="1">
    <source>
        <dbReference type="EMBL" id="RAG84616.1"/>
    </source>
</evidence>
<dbReference type="AlphaFoldDB" id="A0A2X0J312"/>
<dbReference type="EMBL" id="QKYN01000061">
    <property type="protein sequence ID" value="RAG84616.1"/>
    <property type="molecule type" value="Genomic_DNA"/>
</dbReference>
<reference evidence="1 2" key="1">
    <citation type="submission" date="2018-06" db="EMBL/GenBank/DDBJ databases">
        <title>Streptacidiphilus pinicola sp. nov., isolated from pine grove soil.</title>
        <authorList>
            <person name="Roh S.G."/>
            <person name="Park S."/>
            <person name="Kim M.-K."/>
            <person name="Yun B.-R."/>
            <person name="Park J."/>
            <person name="Kim M.J."/>
            <person name="Kim Y.S."/>
            <person name="Kim S.B."/>
        </authorList>
    </citation>
    <scope>NUCLEOTIDE SEQUENCE [LARGE SCALE GENOMIC DNA]</scope>
    <source>
        <strain evidence="1 2">MMS16-CNU450</strain>
    </source>
</reference>
<proteinExistence type="predicted"/>
<accession>A0A2X0J312</accession>
<keyword evidence="2" id="KW-1185">Reference proteome</keyword>
<dbReference type="Gene3D" id="3.40.50.1460">
    <property type="match status" value="1"/>
</dbReference>